<evidence type="ECO:0000256" key="8">
    <source>
        <dbReference type="SAM" id="Phobius"/>
    </source>
</evidence>
<gene>
    <name evidence="9" type="ORF">BN1723_001541</name>
</gene>
<dbReference type="PRINTS" id="PR00119">
    <property type="entry name" value="CATATPASE"/>
</dbReference>
<reference evidence="10" key="1">
    <citation type="submission" date="2015-05" db="EMBL/GenBank/DDBJ databases">
        <authorList>
            <person name="Fogelqvist Johan"/>
        </authorList>
    </citation>
    <scope>NUCLEOTIDE SEQUENCE [LARGE SCALE GENOMIC DNA]</scope>
</reference>
<dbReference type="InterPro" id="IPR001425">
    <property type="entry name" value="Arc/bac/fun_rhodopsins"/>
</dbReference>
<dbReference type="SUPFAM" id="SSF56784">
    <property type="entry name" value="HAD-like"/>
    <property type="match status" value="1"/>
</dbReference>
<evidence type="ECO:0000313" key="9">
    <source>
        <dbReference type="EMBL" id="CRJ88235.1"/>
    </source>
</evidence>
<evidence type="ECO:0000256" key="3">
    <source>
        <dbReference type="ARBA" id="ARBA00022475"/>
    </source>
</evidence>
<dbReference type="Proteomes" id="UP000045706">
    <property type="component" value="Unassembled WGS sequence"/>
</dbReference>
<evidence type="ECO:0000256" key="4">
    <source>
        <dbReference type="ARBA" id="ARBA00022692"/>
    </source>
</evidence>
<dbReference type="EMBL" id="CVQI01000002">
    <property type="protein sequence ID" value="CRJ88235.1"/>
    <property type="molecule type" value="Genomic_DNA"/>
</dbReference>
<dbReference type="PRINTS" id="PR00120">
    <property type="entry name" value="HATPASE"/>
</dbReference>
<dbReference type="GO" id="GO:1902600">
    <property type="term" value="P:proton transmembrane transport"/>
    <property type="evidence" value="ECO:0007669"/>
    <property type="project" value="TreeGrafter"/>
</dbReference>
<dbReference type="InterPro" id="IPR023299">
    <property type="entry name" value="ATPase_P-typ_cyto_dom_N"/>
</dbReference>
<dbReference type="SUPFAM" id="SSF81321">
    <property type="entry name" value="Family A G protein-coupled receptor-like"/>
    <property type="match status" value="1"/>
</dbReference>
<organism evidence="9 10">
    <name type="scientific">Verticillium longisporum</name>
    <name type="common">Verticillium dahliae var. longisporum</name>
    <dbReference type="NCBI Taxonomy" id="100787"/>
    <lineage>
        <taxon>Eukaryota</taxon>
        <taxon>Fungi</taxon>
        <taxon>Dikarya</taxon>
        <taxon>Ascomycota</taxon>
        <taxon>Pezizomycotina</taxon>
        <taxon>Sordariomycetes</taxon>
        <taxon>Hypocreomycetidae</taxon>
        <taxon>Glomerellales</taxon>
        <taxon>Plectosphaerellaceae</taxon>
        <taxon>Verticillium</taxon>
    </lineage>
</organism>
<dbReference type="InterPro" id="IPR001757">
    <property type="entry name" value="P_typ_ATPase"/>
</dbReference>
<dbReference type="PANTHER" id="PTHR43294:SF21">
    <property type="entry name" value="CATION TRANSPORTING ATPASE"/>
    <property type="match status" value="1"/>
</dbReference>
<dbReference type="InterPro" id="IPR036412">
    <property type="entry name" value="HAD-like_sf"/>
</dbReference>
<dbReference type="InterPro" id="IPR023214">
    <property type="entry name" value="HAD_sf"/>
</dbReference>
<accession>A0A0G4KFA5</accession>
<dbReference type="Pfam" id="PF13246">
    <property type="entry name" value="Cation_ATPase"/>
    <property type="match status" value="1"/>
</dbReference>
<dbReference type="SMART" id="SM01021">
    <property type="entry name" value="Bac_rhodopsin"/>
    <property type="match status" value="1"/>
</dbReference>
<dbReference type="AlphaFoldDB" id="A0A0G4KFA5"/>
<evidence type="ECO:0000256" key="5">
    <source>
        <dbReference type="ARBA" id="ARBA00022989"/>
    </source>
</evidence>
<proteinExistence type="inferred from homology"/>
<keyword evidence="3" id="KW-1003">Cell membrane</keyword>
<evidence type="ECO:0000313" key="10">
    <source>
        <dbReference type="Proteomes" id="UP000045706"/>
    </source>
</evidence>
<feature type="transmembrane region" description="Helical" evidence="8">
    <location>
        <begin position="57"/>
        <end position="75"/>
    </location>
</feature>
<name>A0A0G4KFA5_VERLO</name>
<dbReference type="SUPFAM" id="SSF81665">
    <property type="entry name" value="Calcium ATPase, transmembrane domain M"/>
    <property type="match status" value="1"/>
</dbReference>
<dbReference type="GO" id="GO:0005391">
    <property type="term" value="F:P-type sodium:potassium-exchanging transporter activity"/>
    <property type="evidence" value="ECO:0007669"/>
    <property type="project" value="TreeGrafter"/>
</dbReference>
<dbReference type="GO" id="GO:0030007">
    <property type="term" value="P:intracellular potassium ion homeostasis"/>
    <property type="evidence" value="ECO:0007669"/>
    <property type="project" value="TreeGrafter"/>
</dbReference>
<dbReference type="GO" id="GO:0005524">
    <property type="term" value="F:ATP binding"/>
    <property type="evidence" value="ECO:0007669"/>
    <property type="project" value="InterPro"/>
</dbReference>
<dbReference type="SUPFAM" id="SSF81660">
    <property type="entry name" value="Metal cation-transporting ATPase, ATP-binding domain N"/>
    <property type="match status" value="1"/>
</dbReference>
<feature type="region of interest" description="Disordered" evidence="7">
    <location>
        <begin position="119"/>
        <end position="138"/>
    </location>
</feature>
<dbReference type="Gene3D" id="3.40.1110.10">
    <property type="entry name" value="Calcium-transporting ATPase, cytoplasmic domain N"/>
    <property type="match status" value="1"/>
</dbReference>
<comment type="subcellular location">
    <subcellularLocation>
        <location evidence="1">Cell membrane</location>
        <topology evidence="1">Multi-pass membrane protein</topology>
    </subcellularLocation>
</comment>
<dbReference type="InterPro" id="IPR050510">
    <property type="entry name" value="Cation_transp_ATPase_P-type"/>
</dbReference>
<dbReference type="InterPro" id="IPR023298">
    <property type="entry name" value="ATPase_P-typ_TM_dom_sf"/>
</dbReference>
<evidence type="ECO:0000256" key="7">
    <source>
        <dbReference type="SAM" id="MobiDB-lite"/>
    </source>
</evidence>
<comment type="similarity">
    <text evidence="2">Belongs to the archaeal/bacterial/fungal opsin family.</text>
</comment>
<dbReference type="Gene3D" id="1.20.1070.10">
    <property type="entry name" value="Rhodopsin 7-helix transmembrane proteins"/>
    <property type="match status" value="1"/>
</dbReference>
<keyword evidence="6 8" id="KW-0472">Membrane</keyword>
<dbReference type="GO" id="GO:0006883">
    <property type="term" value="P:intracellular sodium ion homeostasis"/>
    <property type="evidence" value="ECO:0007669"/>
    <property type="project" value="TreeGrafter"/>
</dbReference>
<dbReference type="GO" id="GO:0016887">
    <property type="term" value="F:ATP hydrolysis activity"/>
    <property type="evidence" value="ECO:0007669"/>
    <property type="project" value="InterPro"/>
</dbReference>
<sequence length="449" mass="48799">MGGNQALSDNSGVGPQADLAISVRASDWYYTVCAIMGASTIAFLAMSSRKRQTHRLFHYITASITLVACIAYFSMGSNLGQTPIQVEFERSDHSVSAAGTREIFYVRYIDWNGHNYDSAEPAAEQDDPSNGIGGFNEKPPIITATSTAITSTTSATYLKDSHTVEQQQKEHQIVERLQQEKGPEHQHDAIRPVHCITINSLRNTWQTDLENGLSKSEAAARLERDGPNALEGAKGLSMMSVVYEASKVRNIYTKGAVEVMMARLNETEEVKARIAAKADELASEGLRVLCVGSRSLSDDEDASKREETEKGLRFLGLAGLYDPPRVETLGAVKKCKTAGISVHMATGDHIKTATAIAYEVGILQGGEGDWAVMPASRFDSMSEQEIDSLESLPLVLARCSPLTKVRMLEAMHRRKAFCIMTGDGVNDSPALKKADVGIAMGKRGRPTPV</sequence>
<keyword evidence="4 8" id="KW-0812">Transmembrane</keyword>
<evidence type="ECO:0000256" key="6">
    <source>
        <dbReference type="ARBA" id="ARBA00023136"/>
    </source>
</evidence>
<dbReference type="GO" id="GO:1990573">
    <property type="term" value="P:potassium ion import across plasma membrane"/>
    <property type="evidence" value="ECO:0007669"/>
    <property type="project" value="TreeGrafter"/>
</dbReference>
<feature type="transmembrane region" description="Helical" evidence="8">
    <location>
        <begin position="28"/>
        <end position="45"/>
    </location>
</feature>
<dbReference type="Gene3D" id="3.40.50.1000">
    <property type="entry name" value="HAD superfamily/HAD-like"/>
    <property type="match status" value="1"/>
</dbReference>
<dbReference type="Pfam" id="PF01036">
    <property type="entry name" value="Bac_rhodopsin"/>
    <property type="match status" value="1"/>
</dbReference>
<keyword evidence="5 8" id="KW-1133">Transmembrane helix</keyword>
<dbReference type="GO" id="GO:0036376">
    <property type="term" value="P:sodium ion export across plasma membrane"/>
    <property type="evidence" value="ECO:0007669"/>
    <property type="project" value="TreeGrafter"/>
</dbReference>
<dbReference type="PANTHER" id="PTHR43294">
    <property type="entry name" value="SODIUM/POTASSIUM-TRANSPORTING ATPASE SUBUNIT ALPHA"/>
    <property type="match status" value="1"/>
</dbReference>
<dbReference type="GO" id="GO:0005886">
    <property type="term" value="C:plasma membrane"/>
    <property type="evidence" value="ECO:0007669"/>
    <property type="project" value="UniProtKB-SubCell"/>
</dbReference>
<evidence type="ECO:0000256" key="1">
    <source>
        <dbReference type="ARBA" id="ARBA00004651"/>
    </source>
</evidence>
<protein>
    <submittedName>
        <fullName evidence="9">Uncharacterized protein</fullName>
    </submittedName>
</protein>
<evidence type="ECO:0000256" key="2">
    <source>
        <dbReference type="ARBA" id="ARBA00008130"/>
    </source>
</evidence>